<reference evidence="7 8" key="1">
    <citation type="journal article" date="2017" name="Plant Biotechnol. J.">
        <title>A comprehensive draft genome sequence for lupin (Lupinus angustifolius), an emerging health food: insights into plant-microbe interactions and legume evolution.</title>
        <authorList>
            <person name="Hane J.K."/>
            <person name="Ming Y."/>
            <person name="Kamphuis L.G."/>
            <person name="Nelson M.N."/>
            <person name="Garg G."/>
            <person name="Atkins C.A."/>
            <person name="Bayer P.E."/>
            <person name="Bravo A."/>
            <person name="Bringans S."/>
            <person name="Cannon S."/>
            <person name="Edwards D."/>
            <person name="Foley R."/>
            <person name="Gao L.L."/>
            <person name="Harrison M.J."/>
            <person name="Huang W."/>
            <person name="Hurgobin B."/>
            <person name="Li S."/>
            <person name="Liu C.W."/>
            <person name="McGrath A."/>
            <person name="Morahan G."/>
            <person name="Murray J."/>
            <person name="Weller J."/>
            <person name="Jian J."/>
            <person name="Singh K.B."/>
        </authorList>
    </citation>
    <scope>NUCLEOTIDE SEQUENCE [LARGE SCALE GENOMIC DNA]</scope>
    <source>
        <strain evidence="8">cv. Tanjil</strain>
        <tissue evidence="7">Whole plant</tissue>
    </source>
</reference>
<dbReference type="Proteomes" id="UP000188354">
    <property type="component" value="Chromosome LG13"/>
</dbReference>
<dbReference type="Gramene" id="OIV98574">
    <property type="protein sequence ID" value="OIV98574"/>
    <property type="gene ID" value="TanjilG_12160"/>
</dbReference>
<dbReference type="InterPro" id="IPR011598">
    <property type="entry name" value="bHLH_dom"/>
</dbReference>
<organism evidence="7 8">
    <name type="scientific">Lupinus angustifolius</name>
    <name type="common">Narrow-leaved blue lupine</name>
    <dbReference type="NCBI Taxonomy" id="3871"/>
    <lineage>
        <taxon>Eukaryota</taxon>
        <taxon>Viridiplantae</taxon>
        <taxon>Streptophyta</taxon>
        <taxon>Embryophyta</taxon>
        <taxon>Tracheophyta</taxon>
        <taxon>Spermatophyta</taxon>
        <taxon>Magnoliopsida</taxon>
        <taxon>eudicotyledons</taxon>
        <taxon>Gunneridae</taxon>
        <taxon>Pentapetalae</taxon>
        <taxon>rosids</taxon>
        <taxon>fabids</taxon>
        <taxon>Fabales</taxon>
        <taxon>Fabaceae</taxon>
        <taxon>Papilionoideae</taxon>
        <taxon>50 kb inversion clade</taxon>
        <taxon>genistoids sensu lato</taxon>
        <taxon>core genistoids</taxon>
        <taxon>Genisteae</taxon>
        <taxon>Lupinus</taxon>
    </lineage>
</organism>
<feature type="domain" description="BHLH" evidence="6">
    <location>
        <begin position="1"/>
        <end position="24"/>
    </location>
</feature>
<comment type="subcellular location">
    <subcellularLocation>
        <location evidence="1">Nucleus</location>
    </subcellularLocation>
</comment>
<dbReference type="PROSITE" id="PS50888">
    <property type="entry name" value="BHLH"/>
    <property type="match status" value="1"/>
</dbReference>
<evidence type="ECO:0000256" key="4">
    <source>
        <dbReference type="ARBA" id="ARBA00023163"/>
    </source>
</evidence>
<keyword evidence="3" id="KW-0238">DNA-binding</keyword>
<name>A0A1J7GDT3_LUPAN</name>
<gene>
    <name evidence="7" type="ORF">TanjilG_12160</name>
</gene>
<evidence type="ECO:0000256" key="3">
    <source>
        <dbReference type="ARBA" id="ARBA00023125"/>
    </source>
</evidence>
<evidence type="ECO:0000256" key="5">
    <source>
        <dbReference type="ARBA" id="ARBA00023242"/>
    </source>
</evidence>
<evidence type="ECO:0000313" key="7">
    <source>
        <dbReference type="EMBL" id="OIV98574.1"/>
    </source>
</evidence>
<accession>A0A1J7GDT3</accession>
<keyword evidence="5" id="KW-0539">Nucleus</keyword>
<dbReference type="SUPFAM" id="SSF47459">
    <property type="entry name" value="HLH, helix-loop-helix DNA-binding domain"/>
    <property type="match status" value="1"/>
</dbReference>
<protein>
    <recommendedName>
        <fullName evidence="6">BHLH domain-containing protein</fullName>
    </recommendedName>
</protein>
<dbReference type="GO" id="GO:0003677">
    <property type="term" value="F:DNA binding"/>
    <property type="evidence" value="ECO:0007669"/>
    <property type="project" value="UniProtKB-KW"/>
</dbReference>
<sequence>MVPGGSKMDTVSMLEEAIHYVKFLKNQICFHQKMINFVDIVDDSSLIMLPSQKYFPHHGENIISIQQQNTSVEEQCFFQGEDNAIVTIDDNMKYWPA</sequence>
<dbReference type="GO" id="GO:0005634">
    <property type="term" value="C:nucleus"/>
    <property type="evidence" value="ECO:0007669"/>
    <property type="project" value="UniProtKB-SubCell"/>
</dbReference>
<evidence type="ECO:0000259" key="6">
    <source>
        <dbReference type="PROSITE" id="PS50888"/>
    </source>
</evidence>
<keyword evidence="8" id="KW-1185">Reference proteome</keyword>
<dbReference type="AlphaFoldDB" id="A0A1J7GDT3"/>
<dbReference type="InterPro" id="IPR036638">
    <property type="entry name" value="HLH_DNA-bd_sf"/>
</dbReference>
<evidence type="ECO:0000256" key="2">
    <source>
        <dbReference type="ARBA" id="ARBA00023015"/>
    </source>
</evidence>
<keyword evidence="4" id="KW-0804">Transcription</keyword>
<dbReference type="STRING" id="3871.A0A1J7GDT3"/>
<dbReference type="PANTHER" id="PTHR45914:SF2">
    <property type="entry name" value="TRANSCRIPTION FACTOR BHLH140-LIKE PROTEIN"/>
    <property type="match status" value="1"/>
</dbReference>
<dbReference type="OMA" id="ATMKYWP"/>
<evidence type="ECO:0000313" key="8">
    <source>
        <dbReference type="Proteomes" id="UP000188354"/>
    </source>
</evidence>
<dbReference type="InterPro" id="IPR045843">
    <property type="entry name" value="IND-like"/>
</dbReference>
<keyword evidence="2" id="KW-0805">Transcription regulation</keyword>
<evidence type="ECO:0000256" key="1">
    <source>
        <dbReference type="ARBA" id="ARBA00004123"/>
    </source>
</evidence>
<proteinExistence type="predicted"/>
<dbReference type="GO" id="GO:0003700">
    <property type="term" value="F:DNA-binding transcription factor activity"/>
    <property type="evidence" value="ECO:0007669"/>
    <property type="project" value="InterPro"/>
</dbReference>
<dbReference type="PANTHER" id="PTHR45914">
    <property type="entry name" value="TRANSCRIPTION FACTOR HEC3-RELATED"/>
    <property type="match status" value="1"/>
</dbReference>
<dbReference type="GO" id="GO:0046983">
    <property type="term" value="F:protein dimerization activity"/>
    <property type="evidence" value="ECO:0007669"/>
    <property type="project" value="InterPro"/>
</dbReference>
<dbReference type="EMBL" id="CM007373">
    <property type="protein sequence ID" value="OIV98574.1"/>
    <property type="molecule type" value="Genomic_DNA"/>
</dbReference>